<evidence type="ECO:0000313" key="2">
    <source>
        <dbReference type="EMBL" id="KAK2606905.1"/>
    </source>
</evidence>
<reference evidence="2" key="1">
    <citation type="submission" date="2023-06" db="EMBL/GenBank/DDBJ databases">
        <authorList>
            <person name="Noh H."/>
        </authorList>
    </citation>
    <scope>NUCLEOTIDE SEQUENCE</scope>
    <source>
        <strain evidence="2">DUCC20226</strain>
    </source>
</reference>
<evidence type="ECO:0000256" key="1">
    <source>
        <dbReference type="SAM" id="SignalP"/>
    </source>
</evidence>
<comment type="caution">
    <text evidence="2">The sequence shown here is derived from an EMBL/GenBank/DDBJ whole genome shotgun (WGS) entry which is preliminary data.</text>
</comment>
<gene>
    <name evidence="2" type="ORF">N8I77_005627</name>
</gene>
<dbReference type="Proteomes" id="UP001265746">
    <property type="component" value="Unassembled WGS sequence"/>
</dbReference>
<name>A0AAD9SFF3_PHOAM</name>
<sequence length="225" mass="24559">MIKSFIQALCLMAAAQCAVAMPSDNMPALAAEHNSEWPFSELIRESPFEHHRRAHEFSASKALAPCASETPTGMGPTVSPDTAAAFSASTTFKNSATTYGVSNSSFLISVVNDDDSFEYSENKFHGWINQATYSPYNCQLACNTLHAAGTKCNSYNTYFMRSPTITPSTDTSCPNPSSMTTIVCALWKNKLYAWDGINTGEIRGRNFTVVIAGSNLYQRNNTETL</sequence>
<feature type="signal peptide" evidence="1">
    <location>
        <begin position="1"/>
        <end position="20"/>
    </location>
</feature>
<feature type="chain" id="PRO_5042242664" evidence="1">
    <location>
        <begin position="21"/>
        <end position="225"/>
    </location>
</feature>
<dbReference type="PANTHER" id="PTHR36578:SF1">
    <property type="entry name" value="APPLE DOMAIN-CONTAINING PROTEIN"/>
    <property type="match status" value="1"/>
</dbReference>
<dbReference type="PANTHER" id="PTHR36578">
    <property type="entry name" value="CHROMOSOME 15, WHOLE GENOME SHOTGUN SEQUENCE"/>
    <property type="match status" value="1"/>
</dbReference>
<evidence type="ECO:0000313" key="3">
    <source>
        <dbReference type="Proteomes" id="UP001265746"/>
    </source>
</evidence>
<dbReference type="EMBL" id="JAUJFL010000003">
    <property type="protein sequence ID" value="KAK2606905.1"/>
    <property type="molecule type" value="Genomic_DNA"/>
</dbReference>
<protein>
    <submittedName>
        <fullName evidence="2">Uncharacterized protein</fullName>
    </submittedName>
</protein>
<dbReference type="AlphaFoldDB" id="A0AAD9SFF3"/>
<keyword evidence="1" id="KW-0732">Signal</keyword>
<keyword evidence="3" id="KW-1185">Reference proteome</keyword>
<proteinExistence type="predicted"/>
<accession>A0AAD9SFF3</accession>
<organism evidence="2 3">
    <name type="scientific">Phomopsis amygdali</name>
    <name type="common">Fusicoccum amygdali</name>
    <dbReference type="NCBI Taxonomy" id="1214568"/>
    <lineage>
        <taxon>Eukaryota</taxon>
        <taxon>Fungi</taxon>
        <taxon>Dikarya</taxon>
        <taxon>Ascomycota</taxon>
        <taxon>Pezizomycotina</taxon>
        <taxon>Sordariomycetes</taxon>
        <taxon>Sordariomycetidae</taxon>
        <taxon>Diaporthales</taxon>
        <taxon>Diaporthaceae</taxon>
        <taxon>Diaporthe</taxon>
    </lineage>
</organism>